<dbReference type="AlphaFoldDB" id="A0A150WM54"/>
<dbReference type="Proteomes" id="UP000075320">
    <property type="component" value="Unassembled WGS sequence"/>
</dbReference>
<sequence>MKSLAVISSILLLSVSSFAKSADAYNWLFQDMKKAESLAETVSAPKHGEYFFGDKEARMLIYDDATVEHALQLKKEGKFQHFAIKSEDDKRKLRELIDQGYEADALVTHIFQTVEIDEVKFNLIALLPKTKFKTLDFRGYQYSTSLPGFPGLRAKYNRTVTFSSDKETGALVKGEIYQMSLSGLLQPVVLPLN</sequence>
<gene>
    <name evidence="2" type="ORF">AZI86_11300</name>
</gene>
<protein>
    <submittedName>
        <fullName evidence="2">Uncharacterized protein</fullName>
    </submittedName>
</protein>
<proteinExistence type="predicted"/>
<evidence type="ECO:0000313" key="2">
    <source>
        <dbReference type="EMBL" id="KYG64783.1"/>
    </source>
</evidence>
<evidence type="ECO:0000313" key="3">
    <source>
        <dbReference type="Proteomes" id="UP000075320"/>
    </source>
</evidence>
<reference evidence="2 3" key="1">
    <citation type="submission" date="2016-03" db="EMBL/GenBank/DDBJ databases">
        <authorList>
            <person name="Ploux O."/>
        </authorList>
    </citation>
    <scope>NUCLEOTIDE SEQUENCE [LARGE SCALE GENOMIC DNA]</scope>
    <source>
        <strain evidence="2 3">R0</strain>
    </source>
</reference>
<feature type="chain" id="PRO_5007573226" evidence="1">
    <location>
        <begin position="20"/>
        <end position="193"/>
    </location>
</feature>
<keyword evidence="3" id="KW-1185">Reference proteome</keyword>
<name>A0A150WM54_BDEBC</name>
<evidence type="ECO:0000256" key="1">
    <source>
        <dbReference type="SAM" id="SignalP"/>
    </source>
</evidence>
<feature type="signal peptide" evidence="1">
    <location>
        <begin position="1"/>
        <end position="19"/>
    </location>
</feature>
<organism evidence="2 3">
    <name type="scientific">Bdellovibrio bacteriovorus</name>
    <dbReference type="NCBI Taxonomy" id="959"/>
    <lineage>
        <taxon>Bacteria</taxon>
        <taxon>Pseudomonadati</taxon>
        <taxon>Bdellovibrionota</taxon>
        <taxon>Bdellovibrionia</taxon>
        <taxon>Bdellovibrionales</taxon>
        <taxon>Pseudobdellovibrionaceae</taxon>
        <taxon>Bdellovibrio</taxon>
    </lineage>
</organism>
<dbReference type="EMBL" id="LUKE01000002">
    <property type="protein sequence ID" value="KYG64783.1"/>
    <property type="molecule type" value="Genomic_DNA"/>
</dbReference>
<accession>A0A150WM54</accession>
<dbReference type="RefSeq" id="WP_061835294.1">
    <property type="nucleotide sequence ID" value="NZ_LUKE01000002.1"/>
</dbReference>
<comment type="caution">
    <text evidence="2">The sequence shown here is derived from an EMBL/GenBank/DDBJ whole genome shotgun (WGS) entry which is preliminary data.</text>
</comment>
<keyword evidence="1" id="KW-0732">Signal</keyword>